<dbReference type="EMBL" id="SRID01000028">
    <property type="protein sequence ID" value="TGB16475.1"/>
    <property type="molecule type" value="Genomic_DNA"/>
</dbReference>
<dbReference type="AlphaFoldDB" id="A0A4Z0HDZ8"/>
<reference evidence="1 2" key="1">
    <citation type="submission" date="2019-03" db="EMBL/GenBank/DDBJ databases">
        <authorList>
            <person name="Gonzalez-Pimentel J.L."/>
        </authorList>
    </citation>
    <scope>NUCLEOTIDE SEQUENCE [LARGE SCALE GENOMIC DNA]</scope>
    <source>
        <strain evidence="1 2">JCM 31289</strain>
    </source>
</reference>
<gene>
    <name evidence="1" type="ORF">E4099_05380</name>
</gene>
<evidence type="ECO:0000313" key="1">
    <source>
        <dbReference type="EMBL" id="TGB16475.1"/>
    </source>
</evidence>
<accession>A0A4Z0HDZ8</accession>
<sequence length="127" mass="14388">MHGLIPCLLLALAVFHRTPPRTPAKHAARPGALPVVRRAVLSPSGPWGKPWPTPPPAHLAGRQAPITEEGAIVRAYYLRHLDEERAIARRRRELWWATRLNTDFPGVRLRRHNEVVRWNATGKVNAR</sequence>
<keyword evidence="2" id="KW-1185">Reference proteome</keyword>
<proteinExistence type="predicted"/>
<comment type="caution">
    <text evidence="1">The sequence shown here is derived from an EMBL/GenBank/DDBJ whole genome shotgun (WGS) entry which is preliminary data.</text>
</comment>
<dbReference type="RefSeq" id="WP_135337771.1">
    <property type="nucleotide sequence ID" value="NZ_JBHLTX010000036.1"/>
</dbReference>
<dbReference type="Proteomes" id="UP000297948">
    <property type="component" value="Unassembled WGS sequence"/>
</dbReference>
<protein>
    <submittedName>
        <fullName evidence="1">Uncharacterized protein</fullName>
    </submittedName>
</protein>
<name>A0A4Z0HDZ8_9ACTN</name>
<organism evidence="1 2">
    <name type="scientific">Streptomyces palmae</name>
    <dbReference type="NCBI Taxonomy" id="1701085"/>
    <lineage>
        <taxon>Bacteria</taxon>
        <taxon>Bacillati</taxon>
        <taxon>Actinomycetota</taxon>
        <taxon>Actinomycetes</taxon>
        <taxon>Kitasatosporales</taxon>
        <taxon>Streptomycetaceae</taxon>
        <taxon>Streptomyces</taxon>
    </lineage>
</organism>
<evidence type="ECO:0000313" key="2">
    <source>
        <dbReference type="Proteomes" id="UP000297948"/>
    </source>
</evidence>